<protein>
    <recommendedName>
        <fullName evidence="9">tRNA (guanine-N(7)-)-methyltransferase</fullName>
        <ecNumber evidence="9">2.1.1.33</ecNumber>
    </recommendedName>
    <alternativeName>
        <fullName evidence="9">Transfer RNA methyltransferase 8</fullName>
    </alternativeName>
    <alternativeName>
        <fullName evidence="9">tRNA (guanine(46)-N(7))-methyltransferase</fullName>
    </alternativeName>
    <alternativeName>
        <fullName evidence="9">tRNA(m7G46)-methyltransferase</fullName>
    </alternativeName>
</protein>
<comment type="subunit">
    <text evidence="9">Forms a complex with TRM82.</text>
</comment>
<feature type="binding site" evidence="9">
    <location>
        <position position="172"/>
    </location>
    <ligand>
        <name>S-adenosyl-L-methionine</name>
        <dbReference type="ChEBI" id="CHEBI:59789"/>
    </ligand>
</feature>
<sequence>MKAAGKRQKREDYRRTHKEQGNAALPQKKFYRQRAHANPFSDHQLTYPASPALMDWSPYYPAFITPDPQPTPNDPAPKALTKPVTVADIGCGFGGLLVALAPRLPDELILGLEIRTQVTEYVEDRISALRAQHAAASSSDGRYQNIACLRANTMKFLPNFFTRAQLSLMFLCFPDPHFKARKHKARIVSGTLCAEYAYVLRPGGCVYTITDVEELAEWMRGRFEAFGKVGGEGGEGGEGSGVGVFEEVPLPGEGEEGTWVDEGGEKGRVGLLVRCIREETEEGKKVTRNGGKKFVSVFRRRADPAWPDEV</sequence>
<feature type="binding site" evidence="9">
    <location>
        <begin position="113"/>
        <end position="114"/>
    </location>
    <ligand>
        <name>S-adenosyl-L-methionine</name>
        <dbReference type="ChEBI" id="CHEBI:59789"/>
    </ligand>
</feature>
<dbReference type="PANTHER" id="PTHR23417">
    <property type="entry name" value="3-DEOXY-D-MANNO-OCTULOSONIC-ACID TRANSFERASE/TRNA GUANINE-N 7 - -METHYLTRANSFERASE"/>
    <property type="match status" value="1"/>
</dbReference>
<dbReference type="PROSITE" id="PS51625">
    <property type="entry name" value="SAM_MT_TRMB"/>
    <property type="match status" value="1"/>
</dbReference>
<evidence type="ECO:0000256" key="3">
    <source>
        <dbReference type="ARBA" id="ARBA00022603"/>
    </source>
</evidence>
<keyword evidence="8 9" id="KW-0539">Nucleus</keyword>
<dbReference type="PANTHER" id="PTHR23417:SF16">
    <property type="entry name" value="TRNA (GUANINE-N(7)-)-METHYLTRANSFERASE"/>
    <property type="match status" value="1"/>
</dbReference>
<comment type="similarity">
    <text evidence="9">Belongs to the class I-like SAM-binding methyltransferase superfamily. TrmB family.</text>
</comment>
<dbReference type="SUPFAM" id="SSF53335">
    <property type="entry name" value="S-adenosyl-L-methionine-dependent methyltransferases"/>
    <property type="match status" value="1"/>
</dbReference>
<keyword evidence="2 9" id="KW-0820">tRNA-binding</keyword>
<dbReference type="AlphaFoldDB" id="A0A8H3I9I0"/>
<name>A0A8H3I9I0_9LECA</name>
<evidence type="ECO:0000256" key="5">
    <source>
        <dbReference type="ARBA" id="ARBA00022691"/>
    </source>
</evidence>
<keyword evidence="5 9" id="KW-0949">S-adenosyl-L-methionine</keyword>
<evidence type="ECO:0000256" key="8">
    <source>
        <dbReference type="ARBA" id="ARBA00023242"/>
    </source>
</evidence>
<evidence type="ECO:0000256" key="2">
    <source>
        <dbReference type="ARBA" id="ARBA00022555"/>
    </source>
</evidence>
<feature type="binding site" evidence="9">
    <location>
        <begin position="152"/>
        <end position="153"/>
    </location>
    <ligand>
        <name>S-adenosyl-L-methionine</name>
        <dbReference type="ChEBI" id="CHEBI:59789"/>
    </ligand>
</feature>
<dbReference type="NCBIfam" id="TIGR00091">
    <property type="entry name" value="tRNA (guanosine(46)-N7)-methyltransferase TrmB"/>
    <property type="match status" value="1"/>
</dbReference>
<dbReference type="Proteomes" id="UP000664534">
    <property type="component" value="Unassembled WGS sequence"/>
</dbReference>
<dbReference type="GO" id="GO:0008176">
    <property type="term" value="F:tRNA (guanine(46)-N7)-methyltransferase activity"/>
    <property type="evidence" value="ECO:0007669"/>
    <property type="project" value="UniProtKB-UniRule"/>
</dbReference>
<dbReference type="EC" id="2.1.1.33" evidence="9"/>
<accession>A0A8H3I9I0</accession>
<keyword evidence="4 9" id="KW-0808">Transferase</keyword>
<dbReference type="InterPro" id="IPR029063">
    <property type="entry name" value="SAM-dependent_MTases_sf"/>
</dbReference>
<evidence type="ECO:0000256" key="4">
    <source>
        <dbReference type="ARBA" id="ARBA00022679"/>
    </source>
</evidence>
<keyword evidence="12" id="KW-1185">Reference proteome</keyword>
<dbReference type="GO" id="GO:0043527">
    <property type="term" value="C:tRNA methyltransferase complex"/>
    <property type="evidence" value="ECO:0007669"/>
    <property type="project" value="TreeGrafter"/>
</dbReference>
<proteinExistence type="inferred from homology"/>
<comment type="subcellular location">
    <subcellularLocation>
        <location evidence="9">Nucleus</location>
    </subcellularLocation>
</comment>
<comment type="caution">
    <text evidence="11">The sequence shown here is derived from an EMBL/GenBank/DDBJ whole genome shotgun (WGS) entry which is preliminary data.</text>
</comment>
<comment type="pathway">
    <text evidence="9">tRNA modification; N(7)-methylguanine-tRNA biosynthesis.</text>
</comment>
<dbReference type="Pfam" id="PF02390">
    <property type="entry name" value="Methyltransf_4"/>
    <property type="match status" value="1"/>
</dbReference>
<keyword evidence="3 9" id="KW-0489">Methyltransferase</keyword>
<keyword evidence="7 9" id="KW-0694">RNA-binding</keyword>
<feature type="binding site" evidence="9">
    <location>
        <begin position="280"/>
        <end position="282"/>
    </location>
    <ligand>
        <name>S-adenosyl-L-methionine</name>
        <dbReference type="ChEBI" id="CHEBI:59789"/>
    </ligand>
</feature>
<feature type="binding site" evidence="9">
    <location>
        <position position="90"/>
    </location>
    <ligand>
        <name>S-adenosyl-L-methionine</name>
        <dbReference type="ChEBI" id="CHEBI:59789"/>
    </ligand>
</feature>
<dbReference type="InterPro" id="IPR003358">
    <property type="entry name" value="tRNA_(Gua-N-7)_MeTrfase_Trmb"/>
</dbReference>
<gene>
    <name evidence="11" type="primary">METTL1</name>
    <name evidence="9" type="synonym">TRM8</name>
    <name evidence="11" type="ORF">IMSHALPRED_008537</name>
</gene>
<evidence type="ECO:0000313" key="12">
    <source>
        <dbReference type="Proteomes" id="UP000664534"/>
    </source>
</evidence>
<comment type="catalytic activity">
    <reaction evidence="1 9">
        <text>guanosine(46) in tRNA + S-adenosyl-L-methionine = N(7)-methylguanosine(46) in tRNA + S-adenosyl-L-homocysteine</text>
        <dbReference type="Rhea" id="RHEA:42708"/>
        <dbReference type="Rhea" id="RHEA-COMP:10188"/>
        <dbReference type="Rhea" id="RHEA-COMP:10189"/>
        <dbReference type="ChEBI" id="CHEBI:57856"/>
        <dbReference type="ChEBI" id="CHEBI:59789"/>
        <dbReference type="ChEBI" id="CHEBI:74269"/>
        <dbReference type="ChEBI" id="CHEBI:74480"/>
        <dbReference type="EC" id="2.1.1.33"/>
    </reaction>
</comment>
<dbReference type="Gene3D" id="3.40.50.150">
    <property type="entry name" value="Vaccinia Virus protein VP39"/>
    <property type="match status" value="1"/>
</dbReference>
<keyword evidence="6 9" id="KW-0819">tRNA processing</keyword>
<dbReference type="GO" id="GO:0005634">
    <property type="term" value="C:nucleus"/>
    <property type="evidence" value="ECO:0007669"/>
    <property type="project" value="UniProtKB-SubCell"/>
</dbReference>
<feature type="region of interest" description="Disordered" evidence="10">
    <location>
        <begin position="1"/>
        <end position="29"/>
    </location>
</feature>
<evidence type="ECO:0000256" key="9">
    <source>
        <dbReference type="HAMAP-Rule" id="MF_03055"/>
    </source>
</evidence>
<dbReference type="GO" id="GO:0000049">
    <property type="term" value="F:tRNA binding"/>
    <property type="evidence" value="ECO:0007669"/>
    <property type="project" value="UniProtKB-UniRule"/>
</dbReference>
<reference evidence="11" key="1">
    <citation type="submission" date="2021-03" db="EMBL/GenBank/DDBJ databases">
        <authorList>
            <person name="Tagirdzhanova G."/>
        </authorList>
    </citation>
    <scope>NUCLEOTIDE SEQUENCE</scope>
</reference>
<dbReference type="UniPathway" id="UPA00989"/>
<feature type="compositionally biased region" description="Basic and acidic residues" evidence="10">
    <location>
        <begin position="9"/>
        <end position="20"/>
    </location>
</feature>
<evidence type="ECO:0000256" key="1">
    <source>
        <dbReference type="ARBA" id="ARBA00000142"/>
    </source>
</evidence>
<evidence type="ECO:0000256" key="6">
    <source>
        <dbReference type="ARBA" id="ARBA00022694"/>
    </source>
</evidence>
<organism evidence="11 12">
    <name type="scientific">Imshaugia aleurites</name>
    <dbReference type="NCBI Taxonomy" id="172621"/>
    <lineage>
        <taxon>Eukaryota</taxon>
        <taxon>Fungi</taxon>
        <taxon>Dikarya</taxon>
        <taxon>Ascomycota</taxon>
        <taxon>Pezizomycotina</taxon>
        <taxon>Lecanoromycetes</taxon>
        <taxon>OSLEUM clade</taxon>
        <taxon>Lecanoromycetidae</taxon>
        <taxon>Lecanorales</taxon>
        <taxon>Lecanorineae</taxon>
        <taxon>Parmeliaceae</taxon>
        <taxon>Imshaugia</taxon>
    </lineage>
</organism>
<evidence type="ECO:0000256" key="7">
    <source>
        <dbReference type="ARBA" id="ARBA00022884"/>
    </source>
</evidence>
<dbReference type="EMBL" id="CAJPDT010000006">
    <property type="protein sequence ID" value="CAF9910043.1"/>
    <property type="molecule type" value="Genomic_DNA"/>
</dbReference>
<comment type="function">
    <text evidence="9">Catalyzes the formation of N(7)-methylguanine at position 46 (m7G46) in tRNA.</text>
</comment>
<dbReference type="InterPro" id="IPR025763">
    <property type="entry name" value="Trm8_euk"/>
</dbReference>
<feature type="active site" evidence="9">
    <location>
        <position position="175"/>
    </location>
</feature>
<evidence type="ECO:0000313" key="11">
    <source>
        <dbReference type="EMBL" id="CAF9910043.1"/>
    </source>
</evidence>
<dbReference type="OrthoDB" id="47276at2759"/>
<evidence type="ECO:0000256" key="10">
    <source>
        <dbReference type="SAM" id="MobiDB-lite"/>
    </source>
</evidence>
<dbReference type="HAMAP" id="MF_03055">
    <property type="entry name" value="tRNA_methyltr_TrmB_euk"/>
    <property type="match status" value="1"/>
</dbReference>